<comment type="caution">
    <text evidence="4">The sequence shown here is derived from an EMBL/GenBank/DDBJ whole genome shotgun (WGS) entry which is preliminary data.</text>
</comment>
<protein>
    <submittedName>
        <fullName evidence="4">Glutathione S-transferase family protein</fullName>
    </submittedName>
</protein>
<dbReference type="PROSITE" id="PS50404">
    <property type="entry name" value="GST_NTER"/>
    <property type="match status" value="1"/>
</dbReference>
<dbReference type="InterPro" id="IPR004045">
    <property type="entry name" value="Glutathione_S-Trfase_N"/>
</dbReference>
<dbReference type="RefSeq" id="WP_271888677.1">
    <property type="nucleotide sequence ID" value="NZ_JAQBIE010000009.1"/>
</dbReference>
<dbReference type="PANTHER" id="PTHR44051">
    <property type="entry name" value="GLUTATHIONE S-TRANSFERASE-RELATED"/>
    <property type="match status" value="1"/>
</dbReference>
<dbReference type="InterPro" id="IPR036282">
    <property type="entry name" value="Glutathione-S-Trfase_C_sf"/>
</dbReference>
<dbReference type="InterPro" id="IPR010987">
    <property type="entry name" value="Glutathione-S-Trfase_C-like"/>
</dbReference>
<dbReference type="EMBL" id="JAQBIE010000009">
    <property type="protein sequence ID" value="MDB6177558.1"/>
    <property type="molecule type" value="Genomic_DNA"/>
</dbReference>
<dbReference type="SFLD" id="SFLDG00358">
    <property type="entry name" value="Main_(cytGST)"/>
    <property type="match status" value="1"/>
</dbReference>
<evidence type="ECO:0000313" key="5">
    <source>
        <dbReference type="Proteomes" id="UP001165641"/>
    </source>
</evidence>
<feature type="domain" description="GST N-terminal" evidence="2">
    <location>
        <begin position="9"/>
        <end position="87"/>
    </location>
</feature>
<evidence type="ECO:0000256" key="1">
    <source>
        <dbReference type="RuleBase" id="RU003494"/>
    </source>
</evidence>
<evidence type="ECO:0000313" key="4">
    <source>
        <dbReference type="EMBL" id="MDB6177558.1"/>
    </source>
</evidence>
<keyword evidence="5" id="KW-1185">Reference proteome</keyword>
<feature type="domain" description="GST C-terminal" evidence="3">
    <location>
        <begin position="90"/>
        <end position="212"/>
    </location>
</feature>
<dbReference type="Gene3D" id="1.20.1050.10">
    <property type="match status" value="1"/>
</dbReference>
<dbReference type="Proteomes" id="UP001165641">
    <property type="component" value="Unassembled WGS sequence"/>
</dbReference>
<sequence>MADITITTFDWVPNVPRGYVRDIRLRWALEEVGLPYRVESTPFKDRGDEHFENQPFGQVPWLTHGDISIFESGADLLYLAETSGKLLPADPKGRSEVIMWLFAGLNSVEMAVLPFTIFKFSGDEEETPGRQALDGFLSARLGHVEAYLSGRNWLCDDFSIADIIMSDVLRLADRFDALSNYPNCRSYVERAVSRPAFKKAYQDQLDHFAKAD</sequence>
<organism evidence="4 5">
    <name type="scientific">Paracoccus onchidii</name>
    <dbReference type="NCBI Taxonomy" id="3017813"/>
    <lineage>
        <taxon>Bacteria</taxon>
        <taxon>Pseudomonadati</taxon>
        <taxon>Pseudomonadota</taxon>
        <taxon>Alphaproteobacteria</taxon>
        <taxon>Rhodobacterales</taxon>
        <taxon>Paracoccaceae</taxon>
        <taxon>Paracoccus</taxon>
    </lineage>
</organism>
<dbReference type="InterPro" id="IPR040079">
    <property type="entry name" value="Glutathione_S-Trfase"/>
</dbReference>
<dbReference type="Pfam" id="PF00043">
    <property type="entry name" value="GST_C"/>
    <property type="match status" value="1"/>
</dbReference>
<dbReference type="SUPFAM" id="SSF47616">
    <property type="entry name" value="GST C-terminal domain-like"/>
    <property type="match status" value="1"/>
</dbReference>
<proteinExistence type="inferred from homology"/>
<comment type="similarity">
    <text evidence="1">Belongs to the GST superfamily.</text>
</comment>
<dbReference type="InterPro" id="IPR004046">
    <property type="entry name" value="GST_C"/>
</dbReference>
<dbReference type="PANTHER" id="PTHR44051:SF8">
    <property type="entry name" value="GLUTATHIONE S-TRANSFERASE GSTA"/>
    <property type="match status" value="1"/>
</dbReference>
<evidence type="ECO:0000259" key="3">
    <source>
        <dbReference type="PROSITE" id="PS50405"/>
    </source>
</evidence>
<dbReference type="CDD" id="cd03207">
    <property type="entry name" value="GST_C_8"/>
    <property type="match status" value="1"/>
</dbReference>
<dbReference type="InterPro" id="IPR036249">
    <property type="entry name" value="Thioredoxin-like_sf"/>
</dbReference>
<name>A0ABT4ZDX6_9RHOB</name>
<dbReference type="Pfam" id="PF02798">
    <property type="entry name" value="GST_N"/>
    <property type="match status" value="1"/>
</dbReference>
<dbReference type="Gene3D" id="3.40.30.10">
    <property type="entry name" value="Glutaredoxin"/>
    <property type="match status" value="1"/>
</dbReference>
<gene>
    <name evidence="4" type="ORF">PAF17_08530</name>
</gene>
<accession>A0ABT4ZDX6</accession>
<evidence type="ECO:0000259" key="2">
    <source>
        <dbReference type="PROSITE" id="PS50404"/>
    </source>
</evidence>
<reference evidence="4" key="1">
    <citation type="submission" date="2022-12" db="EMBL/GenBank/DDBJ databases">
        <title>Paracoccus onchidii sp. nov., isolated from a marine invertebrate from the South China Sea.</title>
        <authorList>
            <person name="Xu S."/>
            <person name="Liu Z."/>
            <person name="Xu Y."/>
        </authorList>
    </citation>
    <scope>NUCLEOTIDE SEQUENCE</scope>
    <source>
        <strain evidence="4">Z330</strain>
    </source>
</reference>
<dbReference type="PROSITE" id="PS50405">
    <property type="entry name" value="GST_CTER"/>
    <property type="match status" value="1"/>
</dbReference>
<dbReference type="SFLD" id="SFLDS00019">
    <property type="entry name" value="Glutathione_Transferase_(cytos"/>
    <property type="match status" value="1"/>
</dbReference>
<dbReference type="SUPFAM" id="SSF52833">
    <property type="entry name" value="Thioredoxin-like"/>
    <property type="match status" value="1"/>
</dbReference>
<dbReference type="CDD" id="cd03046">
    <property type="entry name" value="GST_N_GTT1_like"/>
    <property type="match status" value="1"/>
</dbReference>